<evidence type="ECO:0000256" key="2">
    <source>
        <dbReference type="ARBA" id="ARBA00004613"/>
    </source>
</evidence>
<dbReference type="Gene3D" id="1.25.40.20">
    <property type="entry name" value="Ankyrin repeat-containing domain"/>
    <property type="match status" value="2"/>
</dbReference>
<dbReference type="AlphaFoldDB" id="A0AAV6UC88"/>
<dbReference type="Proteomes" id="UP000827092">
    <property type="component" value="Unassembled WGS sequence"/>
</dbReference>
<gene>
    <name evidence="13" type="ORF">JTE90_014359</name>
</gene>
<keyword evidence="11" id="KW-0472">Membrane</keyword>
<dbReference type="EMBL" id="JAFNEN010000485">
    <property type="protein sequence ID" value="KAG8181980.1"/>
    <property type="molecule type" value="Genomic_DNA"/>
</dbReference>
<keyword evidence="3" id="KW-0268">Exocytosis</keyword>
<dbReference type="GO" id="GO:0005576">
    <property type="term" value="C:extracellular region"/>
    <property type="evidence" value="ECO:0007669"/>
    <property type="project" value="UniProtKB-SubCell"/>
</dbReference>
<evidence type="ECO:0000256" key="8">
    <source>
        <dbReference type="ARBA" id="ARBA00022737"/>
    </source>
</evidence>
<reference evidence="13 14" key="1">
    <citation type="journal article" date="2022" name="Nat. Ecol. Evol.">
        <title>A masculinizing supergene underlies an exaggerated male reproductive morph in a spider.</title>
        <authorList>
            <person name="Hendrickx F."/>
            <person name="De Corte Z."/>
            <person name="Sonet G."/>
            <person name="Van Belleghem S.M."/>
            <person name="Kostlbacher S."/>
            <person name="Vangestel C."/>
        </authorList>
    </citation>
    <scope>NUCLEOTIDE SEQUENCE [LARGE SCALE GENOMIC DNA]</scope>
    <source>
        <strain evidence="13">W744_W776</strain>
    </source>
</reference>
<organism evidence="13 14">
    <name type="scientific">Oedothorax gibbosus</name>
    <dbReference type="NCBI Taxonomy" id="931172"/>
    <lineage>
        <taxon>Eukaryota</taxon>
        <taxon>Metazoa</taxon>
        <taxon>Ecdysozoa</taxon>
        <taxon>Arthropoda</taxon>
        <taxon>Chelicerata</taxon>
        <taxon>Arachnida</taxon>
        <taxon>Araneae</taxon>
        <taxon>Araneomorphae</taxon>
        <taxon>Entelegynae</taxon>
        <taxon>Araneoidea</taxon>
        <taxon>Linyphiidae</taxon>
        <taxon>Erigoninae</taxon>
        <taxon>Oedothorax</taxon>
    </lineage>
</organism>
<sequence>MHRAAREGDLKEVKDLYNQGVPVESRDGDNYTPLHWAARRGRYEVVEYLISRNCDLNPRENLGRTPALLAAYVGWQTQSDVLWLLIRNGADVKCGDSENWTLLHRVSERNWVRLAQHILETVQVDVNVAMANGQTPLMIAARQGCFEVAALLIRSGANVNCIDNRRRTALHYAAKECQILHSKIVDILLAEGCLLNPQDDDGNTPMHTYFYIQQKLLAAGASPNVRNNNNKTGFGFFMDEGNKITVDAIKLFLKQGAFLEDSDYEIISRCDDLKQGPQIIIFGIEWPSATDPLYRALWMLC</sequence>
<dbReference type="GO" id="GO:0044231">
    <property type="term" value="C:host cell presynaptic membrane"/>
    <property type="evidence" value="ECO:0007669"/>
    <property type="project" value="UniProtKB-KW"/>
</dbReference>
<keyword evidence="5" id="KW-1052">Target cell membrane</keyword>
<evidence type="ECO:0000313" key="13">
    <source>
        <dbReference type="EMBL" id="KAG8181980.1"/>
    </source>
</evidence>
<accession>A0AAV6UC88</accession>
<evidence type="ECO:0000256" key="10">
    <source>
        <dbReference type="ARBA" id="ARBA00023043"/>
    </source>
</evidence>
<evidence type="ECO:0000256" key="11">
    <source>
        <dbReference type="ARBA" id="ARBA00023298"/>
    </source>
</evidence>
<dbReference type="InterPro" id="IPR002110">
    <property type="entry name" value="Ankyrin_rpt"/>
</dbReference>
<keyword evidence="14" id="KW-1185">Reference proteome</keyword>
<dbReference type="GO" id="GO:0090729">
    <property type="term" value="F:toxin activity"/>
    <property type="evidence" value="ECO:0007669"/>
    <property type="project" value="UniProtKB-KW"/>
</dbReference>
<evidence type="ECO:0000256" key="1">
    <source>
        <dbReference type="ARBA" id="ARBA00004175"/>
    </source>
</evidence>
<evidence type="ECO:0000313" key="14">
    <source>
        <dbReference type="Proteomes" id="UP000827092"/>
    </source>
</evidence>
<dbReference type="PROSITE" id="PS50297">
    <property type="entry name" value="ANK_REP_REGION"/>
    <property type="match status" value="2"/>
</dbReference>
<feature type="repeat" description="ANK" evidence="12">
    <location>
        <begin position="29"/>
        <end position="61"/>
    </location>
</feature>
<evidence type="ECO:0000256" key="5">
    <source>
        <dbReference type="ARBA" id="ARBA00022537"/>
    </source>
</evidence>
<dbReference type="InterPro" id="IPR036770">
    <property type="entry name" value="Ankyrin_rpt-contain_sf"/>
</dbReference>
<dbReference type="PANTHER" id="PTHR24161:SF85">
    <property type="entry name" value="PALMITOYLTRANSFERASE HIP14"/>
    <property type="match status" value="1"/>
</dbReference>
<name>A0AAV6UC88_9ARAC</name>
<keyword evidence="10 12" id="KW-0040">ANK repeat</keyword>
<dbReference type="PRINTS" id="PR01415">
    <property type="entry name" value="ANKYRIN"/>
</dbReference>
<evidence type="ECO:0000256" key="7">
    <source>
        <dbReference type="ARBA" id="ARBA00022699"/>
    </source>
</evidence>
<evidence type="ECO:0000256" key="12">
    <source>
        <dbReference type="PROSITE-ProRule" id="PRU00023"/>
    </source>
</evidence>
<keyword evidence="7" id="KW-0528">Neurotoxin</keyword>
<proteinExistence type="predicted"/>
<feature type="repeat" description="ANK" evidence="12">
    <location>
        <begin position="132"/>
        <end position="164"/>
    </location>
</feature>
<evidence type="ECO:0000256" key="4">
    <source>
        <dbReference type="ARBA" id="ARBA00022525"/>
    </source>
</evidence>
<keyword evidence="8" id="KW-0677">Repeat</keyword>
<evidence type="ECO:0000256" key="9">
    <source>
        <dbReference type="ARBA" id="ARBA00023028"/>
    </source>
</evidence>
<keyword evidence="4" id="KW-0964">Secreted</keyword>
<dbReference type="SUPFAM" id="SSF48403">
    <property type="entry name" value="Ankyrin repeat"/>
    <property type="match status" value="1"/>
</dbReference>
<dbReference type="Pfam" id="PF12796">
    <property type="entry name" value="Ank_2"/>
    <property type="match status" value="1"/>
</dbReference>
<dbReference type="PROSITE" id="PS50088">
    <property type="entry name" value="ANK_REPEAT"/>
    <property type="match status" value="5"/>
</dbReference>
<keyword evidence="9" id="KW-0638">Presynaptic neurotoxin</keyword>
<dbReference type="GO" id="GO:0006887">
    <property type="term" value="P:exocytosis"/>
    <property type="evidence" value="ECO:0007669"/>
    <property type="project" value="UniProtKB-KW"/>
</dbReference>
<feature type="repeat" description="ANK" evidence="12">
    <location>
        <begin position="1"/>
        <end position="28"/>
    </location>
</feature>
<dbReference type="Pfam" id="PF00023">
    <property type="entry name" value="Ank"/>
    <property type="match status" value="2"/>
</dbReference>
<comment type="subcellular location">
    <subcellularLocation>
        <location evidence="2">Secreted</location>
    </subcellularLocation>
    <subcellularLocation>
        <location evidence="1">Target cell membrane</location>
    </subcellularLocation>
</comment>
<dbReference type="GO" id="GO:0044218">
    <property type="term" value="C:other organism cell membrane"/>
    <property type="evidence" value="ECO:0007669"/>
    <property type="project" value="UniProtKB-KW"/>
</dbReference>
<evidence type="ECO:0000256" key="6">
    <source>
        <dbReference type="ARBA" id="ARBA00022656"/>
    </source>
</evidence>
<feature type="repeat" description="ANK" evidence="12">
    <location>
        <begin position="165"/>
        <end position="200"/>
    </location>
</feature>
<comment type="caution">
    <text evidence="13">The sequence shown here is derived from an EMBL/GenBank/DDBJ whole genome shotgun (WGS) entry which is preliminary data.</text>
</comment>
<dbReference type="SMART" id="SM00248">
    <property type="entry name" value="ANK"/>
    <property type="match status" value="6"/>
</dbReference>
<dbReference type="PANTHER" id="PTHR24161">
    <property type="entry name" value="ANK_REP_REGION DOMAIN-CONTAINING PROTEIN-RELATED"/>
    <property type="match status" value="1"/>
</dbReference>
<protein>
    <submittedName>
        <fullName evidence="13">Uncharacterized protein</fullName>
    </submittedName>
</protein>
<keyword evidence="11" id="KW-1053">Target membrane</keyword>
<keyword evidence="6" id="KW-0800">Toxin</keyword>
<evidence type="ECO:0000256" key="3">
    <source>
        <dbReference type="ARBA" id="ARBA00022483"/>
    </source>
</evidence>
<feature type="repeat" description="ANK" evidence="12">
    <location>
        <begin position="62"/>
        <end position="97"/>
    </location>
</feature>